<evidence type="ECO:0000256" key="2">
    <source>
        <dbReference type="ARBA" id="ARBA00007236"/>
    </source>
</evidence>
<dbReference type="RefSeq" id="XP_054855732.1">
    <property type="nucleotide sequence ID" value="XM_054999757.1"/>
</dbReference>
<keyword evidence="5 6" id="KW-0732">Signal</keyword>
<dbReference type="Pfam" id="PF06083">
    <property type="entry name" value="IL17"/>
    <property type="match status" value="1"/>
</dbReference>
<keyword evidence="7" id="KW-1185">Reference proteome</keyword>
<evidence type="ECO:0000313" key="8">
    <source>
        <dbReference type="RefSeq" id="XP_054855732.1"/>
    </source>
</evidence>
<evidence type="ECO:0000256" key="5">
    <source>
        <dbReference type="ARBA" id="ARBA00022729"/>
    </source>
</evidence>
<organism evidence="7 8">
    <name type="scientific">Eublepharis macularius</name>
    <name type="common">Leopard gecko</name>
    <name type="synonym">Cyrtodactylus macularius</name>
    <dbReference type="NCBI Taxonomy" id="481883"/>
    <lineage>
        <taxon>Eukaryota</taxon>
        <taxon>Metazoa</taxon>
        <taxon>Chordata</taxon>
        <taxon>Craniata</taxon>
        <taxon>Vertebrata</taxon>
        <taxon>Euteleostomi</taxon>
        <taxon>Lepidosauria</taxon>
        <taxon>Squamata</taxon>
        <taxon>Bifurcata</taxon>
        <taxon>Gekkota</taxon>
        <taxon>Eublepharidae</taxon>
        <taxon>Eublepharinae</taxon>
        <taxon>Eublepharis</taxon>
    </lineage>
</organism>
<sequence length="186" mass="21068">MMARSPKRLSSLIKRLVLVLALINSVYGNSKKFKESPPGEQWSDDCPTHENSEFPDSVRVKIHIVHTNPGNTKSQDVRNRSLSPWDYRINEDPNRFPYAIAEASCRYTACVDGTGRGLNYGLSSVPIQQEILVLKRKQAGCQQTYWLEKQLVTVGCTCTFPTTSTYRRKNAGNYKDLTRTSHGLKQ</sequence>
<accession>A0AA97KGX9</accession>
<evidence type="ECO:0000256" key="6">
    <source>
        <dbReference type="SAM" id="SignalP"/>
    </source>
</evidence>
<comment type="subcellular location">
    <subcellularLocation>
        <location evidence="1">Secreted</location>
    </subcellularLocation>
</comment>
<evidence type="ECO:0000256" key="1">
    <source>
        <dbReference type="ARBA" id="ARBA00004613"/>
    </source>
</evidence>
<dbReference type="Proteomes" id="UP001190640">
    <property type="component" value="Chromosome 1"/>
</dbReference>
<comment type="similarity">
    <text evidence="2">Belongs to the IL-17 family.</text>
</comment>
<dbReference type="GO" id="GO:0005125">
    <property type="term" value="F:cytokine activity"/>
    <property type="evidence" value="ECO:0007669"/>
    <property type="project" value="UniProtKB-KW"/>
</dbReference>
<dbReference type="SUPFAM" id="SSF57501">
    <property type="entry name" value="Cystine-knot cytokines"/>
    <property type="match status" value="1"/>
</dbReference>
<dbReference type="InterPro" id="IPR029034">
    <property type="entry name" value="Cystine-knot_cytokine"/>
</dbReference>
<dbReference type="GeneID" id="129343511"/>
<protein>
    <submittedName>
        <fullName evidence="8">Interleukin-17F-like</fullName>
    </submittedName>
</protein>
<evidence type="ECO:0000256" key="3">
    <source>
        <dbReference type="ARBA" id="ARBA00022514"/>
    </source>
</evidence>
<name>A0AA97KGX9_EUBMA</name>
<feature type="chain" id="PRO_5041701251" evidence="6">
    <location>
        <begin position="29"/>
        <end position="186"/>
    </location>
</feature>
<evidence type="ECO:0000256" key="4">
    <source>
        <dbReference type="ARBA" id="ARBA00022525"/>
    </source>
</evidence>
<dbReference type="Gene3D" id="2.10.90.10">
    <property type="entry name" value="Cystine-knot cytokines"/>
    <property type="match status" value="1"/>
</dbReference>
<dbReference type="GO" id="GO:0006954">
    <property type="term" value="P:inflammatory response"/>
    <property type="evidence" value="ECO:0007669"/>
    <property type="project" value="InterPro"/>
</dbReference>
<dbReference type="KEGG" id="emc:129343511"/>
<dbReference type="InterPro" id="IPR010345">
    <property type="entry name" value="IL-17_fam"/>
</dbReference>
<proteinExistence type="inferred from homology"/>
<dbReference type="InterPro" id="IPR020440">
    <property type="entry name" value="IL-17_chr"/>
</dbReference>
<evidence type="ECO:0000313" key="7">
    <source>
        <dbReference type="Proteomes" id="UP001190640"/>
    </source>
</evidence>
<dbReference type="GO" id="GO:0005615">
    <property type="term" value="C:extracellular space"/>
    <property type="evidence" value="ECO:0007669"/>
    <property type="project" value="UniProtKB-KW"/>
</dbReference>
<keyword evidence="3" id="KW-0202">Cytokine</keyword>
<dbReference type="PRINTS" id="PR01932">
    <property type="entry name" value="INTRLEUKIN17"/>
</dbReference>
<keyword evidence="4" id="KW-0964">Secreted</keyword>
<feature type="signal peptide" evidence="6">
    <location>
        <begin position="1"/>
        <end position="28"/>
    </location>
</feature>
<gene>
    <name evidence="8" type="primary">LOC129343511</name>
</gene>
<dbReference type="AlphaFoldDB" id="A0AA97KGX9"/>
<reference evidence="8" key="1">
    <citation type="submission" date="2025-08" db="UniProtKB">
        <authorList>
            <consortium name="RefSeq"/>
        </authorList>
    </citation>
    <scope>IDENTIFICATION</scope>
    <source>
        <tissue evidence="8">Blood</tissue>
    </source>
</reference>